<keyword evidence="2" id="KW-0812">Transmembrane</keyword>
<organism evidence="3 4">
    <name type="scientific">Colletotrichum salicis</name>
    <dbReference type="NCBI Taxonomy" id="1209931"/>
    <lineage>
        <taxon>Eukaryota</taxon>
        <taxon>Fungi</taxon>
        <taxon>Dikarya</taxon>
        <taxon>Ascomycota</taxon>
        <taxon>Pezizomycotina</taxon>
        <taxon>Sordariomycetes</taxon>
        <taxon>Hypocreomycetidae</taxon>
        <taxon>Glomerellales</taxon>
        <taxon>Glomerellaceae</taxon>
        <taxon>Colletotrichum</taxon>
        <taxon>Colletotrichum acutatum species complex</taxon>
    </lineage>
</organism>
<feature type="compositionally biased region" description="Polar residues" evidence="1">
    <location>
        <begin position="450"/>
        <end position="465"/>
    </location>
</feature>
<feature type="compositionally biased region" description="Basic and acidic residues" evidence="1">
    <location>
        <begin position="378"/>
        <end position="389"/>
    </location>
</feature>
<feature type="compositionally biased region" description="Low complexity" evidence="1">
    <location>
        <begin position="268"/>
        <end position="286"/>
    </location>
</feature>
<dbReference type="AlphaFoldDB" id="A0A135SMT1"/>
<feature type="region of interest" description="Disordered" evidence="1">
    <location>
        <begin position="376"/>
        <end position="604"/>
    </location>
</feature>
<feature type="transmembrane region" description="Helical" evidence="2">
    <location>
        <begin position="65"/>
        <end position="86"/>
    </location>
</feature>
<dbReference type="Proteomes" id="UP000070121">
    <property type="component" value="Unassembled WGS sequence"/>
</dbReference>
<reference evidence="3 4" key="1">
    <citation type="submission" date="2014-02" db="EMBL/GenBank/DDBJ databases">
        <title>The genome sequence of Colletotrichum salicis CBS 607.94.</title>
        <authorList>
            <person name="Baroncelli R."/>
            <person name="Thon M.R."/>
        </authorList>
    </citation>
    <scope>NUCLEOTIDE SEQUENCE [LARGE SCALE GENOMIC DNA]</scope>
    <source>
        <strain evidence="3 4">CBS 607.94</strain>
    </source>
</reference>
<evidence type="ECO:0000256" key="2">
    <source>
        <dbReference type="SAM" id="Phobius"/>
    </source>
</evidence>
<evidence type="ECO:0000313" key="4">
    <source>
        <dbReference type="Proteomes" id="UP000070121"/>
    </source>
</evidence>
<keyword evidence="2" id="KW-1133">Transmembrane helix</keyword>
<name>A0A135SMT1_9PEZI</name>
<dbReference type="OrthoDB" id="4850234at2759"/>
<keyword evidence="2" id="KW-0472">Membrane</keyword>
<sequence length="604" mass="66316">MPAIPKAVKGRDGLLENFFHNRSTEFLTGRQVEEPSGPLPPVPPLPPGSQVQCSGWGCLSEAQQAGILVTIVVVFLSLFLGLLFFLRSKKQEDWVDGDLVLVRPKRRPRPRSQAASFNSQHSRFFFRHEGLTGTQQPPPLMIAHPTILHIPPPPPPPVPVPLPMPMPMPMPFPPPQPIYPYPMAYQTNQYHSMQAQALGHSQGPSVAPRFPINTQYQQQPQPYPQAQHQTHYPWSQMPGLQQRSPQPPRRRPSLARRLFGLFNNPVGRASTIASSDSDSTRAPSIRSSRHTRTSSFATPPSPVAQPKGDATHGADATRPVGVSPTVATVQSDDYIAPATMRDESPERRQPNSVSSVPVNLGSKVQDEARGEVTAIEYPAKEQDKAEPDNAKANPTWKPICEDAETARTYHPRPIVKPLKSALKNGRKAAAGARPSNMKNDQKLISKEDPSAQTDFASSCMITSSMDAEASSRKGKEEEQQGSSVDKRSPNRDAVREVRRDYPDVLGMLKNAVETTKKPVSAPSSSPVRTTEKKQDQSSSPNQHLRGSSSRTEELRFDVSGSDVAETSGSLSDYSPPPSPPRPIHQGGGKYAPDQLRKKQARRAY</sequence>
<feature type="compositionally biased region" description="Low complexity" evidence="1">
    <location>
        <begin position="517"/>
        <end position="528"/>
    </location>
</feature>
<proteinExistence type="predicted"/>
<feature type="region of interest" description="Disordered" evidence="1">
    <location>
        <begin position="267"/>
        <end position="335"/>
    </location>
</feature>
<evidence type="ECO:0000313" key="3">
    <source>
        <dbReference type="EMBL" id="KXH37185.1"/>
    </source>
</evidence>
<comment type="caution">
    <text evidence="3">The sequence shown here is derived from an EMBL/GenBank/DDBJ whole genome shotgun (WGS) entry which is preliminary data.</text>
</comment>
<protein>
    <submittedName>
        <fullName evidence="3">Uncharacterized protein</fullName>
    </submittedName>
</protein>
<gene>
    <name evidence="3" type="ORF">CSAL01_02361</name>
</gene>
<evidence type="ECO:0000256" key="1">
    <source>
        <dbReference type="SAM" id="MobiDB-lite"/>
    </source>
</evidence>
<feature type="compositionally biased region" description="Basic and acidic residues" evidence="1">
    <location>
        <begin position="469"/>
        <end position="502"/>
    </location>
</feature>
<feature type="compositionally biased region" description="Polar residues" evidence="1">
    <location>
        <begin position="536"/>
        <end position="549"/>
    </location>
</feature>
<keyword evidence="4" id="KW-1185">Reference proteome</keyword>
<feature type="compositionally biased region" description="Basic and acidic residues" evidence="1">
    <location>
        <begin position="439"/>
        <end position="449"/>
    </location>
</feature>
<accession>A0A135SMT1</accession>
<dbReference type="EMBL" id="JFFI01002337">
    <property type="protein sequence ID" value="KXH37185.1"/>
    <property type="molecule type" value="Genomic_DNA"/>
</dbReference>